<keyword evidence="3 5" id="KW-0732">Signal</keyword>
<feature type="signal peptide" evidence="5">
    <location>
        <begin position="1"/>
        <end position="26"/>
    </location>
</feature>
<evidence type="ECO:0000313" key="7">
    <source>
        <dbReference type="Proteomes" id="UP000253529"/>
    </source>
</evidence>
<dbReference type="SUPFAM" id="SSF53850">
    <property type="entry name" value="Periplasmic binding protein-like II"/>
    <property type="match status" value="1"/>
</dbReference>
<evidence type="ECO:0000313" key="6">
    <source>
        <dbReference type="EMBL" id="RBP16221.1"/>
    </source>
</evidence>
<evidence type="ECO:0000256" key="2">
    <source>
        <dbReference type="ARBA" id="ARBA00022448"/>
    </source>
</evidence>
<name>A0A366FNS3_9HYPH</name>
<keyword evidence="7" id="KW-1185">Reference proteome</keyword>
<evidence type="ECO:0000256" key="1">
    <source>
        <dbReference type="ARBA" id="ARBA00008520"/>
    </source>
</evidence>
<dbReference type="GO" id="GO:0055052">
    <property type="term" value="C:ATP-binding cassette (ABC) transporter complex, substrate-binding subunit-containing"/>
    <property type="evidence" value="ECO:0007669"/>
    <property type="project" value="TreeGrafter"/>
</dbReference>
<evidence type="ECO:0000256" key="4">
    <source>
        <dbReference type="ARBA" id="ARBA00022764"/>
    </source>
</evidence>
<dbReference type="AlphaFoldDB" id="A0A366FNS3"/>
<sequence length="415" mass="44346">MFTRKTWAVLAAALIGSTALSGVASADTATMWVRASGTNAAAHLVDLWNATHPDKIELTTIPDNQMVTKLATGVQAREVPDLVSFDLIYMPDFMKAGFLVDLTADLKADPNYASVAQAYKDIATYEGKIYGAGFTPDVSILVWNKDLFKKAGLDPEKPPRTIGEIHEDAKKVRALGGDVYGFYFSGACPGCNIFTSSPMMVAAGSKILPANGNDDALTGEGVKDVLEAFKAMWNEGLIPKNAQADNGANFTSEFMTGKIGVQGTGGFLLSELKKNAPNLDFGVTFLPGAKEGQASSFVGGDVVAIPAGSKHLDLAKKFIAWELTDEAQLEGLAKNNILPSRPALADNKYFAADPRVVTTAKALGIGYVPWVYHFADMVNSDSSPWINMFQRAIFDGDVDGAIAEARQKMKEIAGE</sequence>
<evidence type="ECO:0000256" key="3">
    <source>
        <dbReference type="ARBA" id="ARBA00022729"/>
    </source>
</evidence>
<keyword evidence="4" id="KW-0574">Periplasm</keyword>
<dbReference type="GO" id="GO:0015768">
    <property type="term" value="P:maltose transport"/>
    <property type="evidence" value="ECO:0007669"/>
    <property type="project" value="TreeGrafter"/>
</dbReference>
<dbReference type="Gene3D" id="3.40.190.10">
    <property type="entry name" value="Periplasmic binding protein-like II"/>
    <property type="match status" value="2"/>
</dbReference>
<dbReference type="OrthoDB" id="9804061at2"/>
<protein>
    <submittedName>
        <fullName evidence="6">Carbohydrate ABC transporter substrate-binding protein (CUT1 family)</fullName>
    </submittedName>
</protein>
<keyword evidence="2" id="KW-0813">Transport</keyword>
<dbReference type="InterPro" id="IPR006059">
    <property type="entry name" value="SBP"/>
</dbReference>
<dbReference type="GO" id="GO:1901982">
    <property type="term" value="F:maltose binding"/>
    <property type="evidence" value="ECO:0007669"/>
    <property type="project" value="TreeGrafter"/>
</dbReference>
<dbReference type="RefSeq" id="WP_113888544.1">
    <property type="nucleotide sequence ID" value="NZ_QNRK01000006.1"/>
</dbReference>
<evidence type="ECO:0000256" key="5">
    <source>
        <dbReference type="SAM" id="SignalP"/>
    </source>
</evidence>
<dbReference type="GO" id="GO:0042956">
    <property type="term" value="P:maltodextrin transmembrane transport"/>
    <property type="evidence" value="ECO:0007669"/>
    <property type="project" value="TreeGrafter"/>
</dbReference>
<organism evidence="6 7">
    <name type="scientific">Roseiarcus fermentans</name>
    <dbReference type="NCBI Taxonomy" id="1473586"/>
    <lineage>
        <taxon>Bacteria</taxon>
        <taxon>Pseudomonadati</taxon>
        <taxon>Pseudomonadota</taxon>
        <taxon>Alphaproteobacteria</taxon>
        <taxon>Hyphomicrobiales</taxon>
        <taxon>Roseiarcaceae</taxon>
        <taxon>Roseiarcus</taxon>
    </lineage>
</organism>
<feature type="chain" id="PRO_5016744420" evidence="5">
    <location>
        <begin position="27"/>
        <end position="415"/>
    </location>
</feature>
<dbReference type="Pfam" id="PF13416">
    <property type="entry name" value="SBP_bac_8"/>
    <property type="match status" value="1"/>
</dbReference>
<comment type="caution">
    <text evidence="6">The sequence shown here is derived from an EMBL/GenBank/DDBJ whole genome shotgun (WGS) entry which is preliminary data.</text>
</comment>
<proteinExistence type="inferred from homology"/>
<dbReference type="EMBL" id="QNRK01000006">
    <property type="protein sequence ID" value="RBP16221.1"/>
    <property type="molecule type" value="Genomic_DNA"/>
</dbReference>
<dbReference type="CDD" id="cd13585">
    <property type="entry name" value="PBP2_TMBP_like"/>
    <property type="match status" value="1"/>
</dbReference>
<dbReference type="PANTHER" id="PTHR30061:SF50">
    <property type="entry name" value="MALTOSE_MALTODEXTRIN-BINDING PERIPLASMIC PROTEIN"/>
    <property type="match status" value="1"/>
</dbReference>
<dbReference type="Proteomes" id="UP000253529">
    <property type="component" value="Unassembled WGS sequence"/>
</dbReference>
<accession>A0A366FNS3</accession>
<gene>
    <name evidence="6" type="ORF">DFR50_106184</name>
</gene>
<comment type="similarity">
    <text evidence="1">Belongs to the bacterial solute-binding protein 1 family.</text>
</comment>
<dbReference type="PANTHER" id="PTHR30061">
    <property type="entry name" value="MALTOSE-BINDING PERIPLASMIC PROTEIN"/>
    <property type="match status" value="1"/>
</dbReference>
<reference evidence="6 7" key="1">
    <citation type="submission" date="2018-06" db="EMBL/GenBank/DDBJ databases">
        <title>Genomic Encyclopedia of Type Strains, Phase IV (KMG-IV): sequencing the most valuable type-strain genomes for metagenomic binning, comparative biology and taxonomic classification.</title>
        <authorList>
            <person name="Goeker M."/>
        </authorList>
    </citation>
    <scope>NUCLEOTIDE SEQUENCE [LARGE SCALE GENOMIC DNA]</scope>
    <source>
        <strain evidence="6 7">DSM 24875</strain>
    </source>
</reference>